<reference evidence="5 6" key="1">
    <citation type="submission" date="2019-03" db="EMBL/GenBank/DDBJ databases">
        <title>This is whole genome sequence of Paenibacillus sp MS74 strain.</title>
        <authorList>
            <person name="Trinh H.N."/>
        </authorList>
    </citation>
    <scope>NUCLEOTIDE SEQUENCE [LARGE SCALE GENOMIC DNA]</scope>
    <source>
        <strain evidence="5 6">MS74</strain>
    </source>
</reference>
<proteinExistence type="predicted"/>
<comment type="caution">
    <text evidence="5">The sequence shown here is derived from an EMBL/GenBank/DDBJ whole genome shotgun (WGS) entry which is preliminary data.</text>
</comment>
<dbReference type="RefSeq" id="WP_133225607.1">
    <property type="nucleotide sequence ID" value="NZ_SMRT01000001.1"/>
</dbReference>
<dbReference type="Proteomes" id="UP000295636">
    <property type="component" value="Unassembled WGS sequence"/>
</dbReference>
<keyword evidence="3" id="KW-0804">Transcription</keyword>
<dbReference type="PANTHER" id="PTHR46797:SF23">
    <property type="entry name" value="HTH-TYPE TRANSCRIPTIONAL REGULATOR SUTR"/>
    <property type="match status" value="1"/>
</dbReference>
<gene>
    <name evidence="5" type="ORF">E1757_04605</name>
</gene>
<dbReference type="SUPFAM" id="SSF47413">
    <property type="entry name" value="lambda repressor-like DNA-binding domains"/>
    <property type="match status" value="1"/>
</dbReference>
<name>A0A4R5KYG4_9BACL</name>
<evidence type="ECO:0000256" key="2">
    <source>
        <dbReference type="ARBA" id="ARBA00023125"/>
    </source>
</evidence>
<dbReference type="GO" id="GO:0005829">
    <property type="term" value="C:cytosol"/>
    <property type="evidence" value="ECO:0007669"/>
    <property type="project" value="TreeGrafter"/>
</dbReference>
<organism evidence="5 6">
    <name type="scientific">Paenibacillus piri</name>
    <dbReference type="NCBI Taxonomy" id="2547395"/>
    <lineage>
        <taxon>Bacteria</taxon>
        <taxon>Bacillati</taxon>
        <taxon>Bacillota</taxon>
        <taxon>Bacilli</taxon>
        <taxon>Bacillales</taxon>
        <taxon>Paenibacillaceae</taxon>
        <taxon>Paenibacillus</taxon>
    </lineage>
</organism>
<evidence type="ECO:0000256" key="1">
    <source>
        <dbReference type="ARBA" id="ARBA00023015"/>
    </source>
</evidence>
<dbReference type="Pfam" id="PF01381">
    <property type="entry name" value="HTH_3"/>
    <property type="match status" value="1"/>
</dbReference>
<evidence type="ECO:0000259" key="4">
    <source>
        <dbReference type="PROSITE" id="PS50943"/>
    </source>
</evidence>
<sequence>MSVRTEFGKRLRELRARSGMSQEVLAHRAGMDRSYLSGVERGLRNISLDNIERLAKALNVSISYMFAVERLSDTPAYQPHDFTVPLSERFKYHVDSDKRILSFQVNGLLNGQHVDYMSKTLLGICNAFHKEELSVFVDHREMKAADGKPAVYSPEVAEKAVLFQQELTTFSSKVVVLCNSEFMVQQMNFVTTSSGIFDKSIHLFGQEKEMVGRAYEILDINGNDLIKTKAQ</sequence>
<protein>
    <submittedName>
        <fullName evidence="5">XRE family transcriptional regulator</fullName>
    </submittedName>
</protein>
<dbReference type="GO" id="GO:0003700">
    <property type="term" value="F:DNA-binding transcription factor activity"/>
    <property type="evidence" value="ECO:0007669"/>
    <property type="project" value="TreeGrafter"/>
</dbReference>
<dbReference type="InterPro" id="IPR050807">
    <property type="entry name" value="TransReg_Diox_bact_type"/>
</dbReference>
<dbReference type="EMBL" id="SMRT01000001">
    <property type="protein sequence ID" value="TDG00897.1"/>
    <property type="molecule type" value="Genomic_DNA"/>
</dbReference>
<dbReference type="SMART" id="SM00530">
    <property type="entry name" value="HTH_XRE"/>
    <property type="match status" value="1"/>
</dbReference>
<dbReference type="PANTHER" id="PTHR46797">
    <property type="entry name" value="HTH-TYPE TRANSCRIPTIONAL REGULATOR"/>
    <property type="match status" value="1"/>
</dbReference>
<evidence type="ECO:0000313" key="6">
    <source>
        <dbReference type="Proteomes" id="UP000295636"/>
    </source>
</evidence>
<dbReference type="PROSITE" id="PS50943">
    <property type="entry name" value="HTH_CROC1"/>
    <property type="match status" value="1"/>
</dbReference>
<dbReference type="CDD" id="cd00093">
    <property type="entry name" value="HTH_XRE"/>
    <property type="match status" value="1"/>
</dbReference>
<keyword evidence="1" id="KW-0805">Transcription regulation</keyword>
<keyword evidence="6" id="KW-1185">Reference proteome</keyword>
<dbReference type="GO" id="GO:0003677">
    <property type="term" value="F:DNA binding"/>
    <property type="evidence" value="ECO:0007669"/>
    <property type="project" value="UniProtKB-KW"/>
</dbReference>
<evidence type="ECO:0000256" key="3">
    <source>
        <dbReference type="ARBA" id="ARBA00023163"/>
    </source>
</evidence>
<dbReference type="OrthoDB" id="5461347at2"/>
<evidence type="ECO:0000313" key="5">
    <source>
        <dbReference type="EMBL" id="TDG00897.1"/>
    </source>
</evidence>
<dbReference type="AlphaFoldDB" id="A0A4R5KYG4"/>
<dbReference type="InterPro" id="IPR001387">
    <property type="entry name" value="Cro/C1-type_HTH"/>
</dbReference>
<dbReference type="InterPro" id="IPR010982">
    <property type="entry name" value="Lambda_DNA-bd_dom_sf"/>
</dbReference>
<accession>A0A4R5KYG4</accession>
<dbReference type="Gene3D" id="1.10.260.40">
    <property type="entry name" value="lambda repressor-like DNA-binding domains"/>
    <property type="match status" value="1"/>
</dbReference>
<keyword evidence="2" id="KW-0238">DNA-binding</keyword>
<feature type="domain" description="HTH cro/C1-type" evidence="4">
    <location>
        <begin position="11"/>
        <end position="65"/>
    </location>
</feature>